<dbReference type="PANTHER" id="PTHR36223:SF1">
    <property type="entry name" value="TRANSCRIPTION ELONGATION FACTOR EAF N-TERMINAL DOMAIN-CONTAINING PROTEIN"/>
    <property type="match status" value="1"/>
</dbReference>
<name>A0A9P7CXQ2_9AGAM</name>
<dbReference type="Pfam" id="PF25534">
    <property type="entry name" value="DUF7918"/>
    <property type="match status" value="1"/>
</dbReference>
<accession>A0A9P7CXQ2</accession>
<reference evidence="3" key="1">
    <citation type="journal article" date="2020" name="New Phytol.">
        <title>Comparative genomics reveals dynamic genome evolution in host specialist ectomycorrhizal fungi.</title>
        <authorList>
            <person name="Lofgren L.A."/>
            <person name="Nguyen N.H."/>
            <person name="Vilgalys R."/>
            <person name="Ruytinx J."/>
            <person name="Liao H.L."/>
            <person name="Branco S."/>
            <person name="Kuo A."/>
            <person name="LaButti K."/>
            <person name="Lipzen A."/>
            <person name="Andreopoulos W."/>
            <person name="Pangilinan J."/>
            <person name="Riley R."/>
            <person name="Hundley H."/>
            <person name="Na H."/>
            <person name="Barry K."/>
            <person name="Grigoriev I.V."/>
            <person name="Stajich J.E."/>
            <person name="Kennedy P.G."/>
        </authorList>
    </citation>
    <scope>NUCLEOTIDE SEQUENCE</scope>
    <source>
        <strain evidence="3">DOB743</strain>
    </source>
</reference>
<evidence type="ECO:0000313" key="4">
    <source>
        <dbReference type="Proteomes" id="UP000714275"/>
    </source>
</evidence>
<feature type="compositionally biased region" description="Basic and acidic residues" evidence="1">
    <location>
        <begin position="277"/>
        <end position="286"/>
    </location>
</feature>
<sequence>MILGQVSVSVFIDNQPLPEYQVVKYSTLEENIVTCWIASEAGKKFEIRAEILEPHYPGIKSFAFVDGVECPAWVVHPPWTGTMVYDCIPDDDSEASSCRNFMFKNIEFTDDDSALDNYSGDIGRIMVRLESGTFTKKKPVRKPRSTRSAKFKKVNGHTLRVHEGKVHERSKKGRDHRVGFGKAVPDREKQTEYESDRDDRPATVFIFNFTSLDNLRAMDLVPRMSNPPIPVDGPSDDQSSSKDMRIRDLELENQRLRAELLVTSSSSSGGQKPSPVKLEHRPEASI</sequence>
<evidence type="ECO:0000259" key="2">
    <source>
        <dbReference type="Pfam" id="PF25534"/>
    </source>
</evidence>
<dbReference type="EMBL" id="JABBWD010000076">
    <property type="protein sequence ID" value="KAG1768900.1"/>
    <property type="molecule type" value="Genomic_DNA"/>
</dbReference>
<proteinExistence type="predicted"/>
<feature type="region of interest" description="Disordered" evidence="1">
    <location>
        <begin position="221"/>
        <end position="286"/>
    </location>
</feature>
<feature type="region of interest" description="Disordered" evidence="1">
    <location>
        <begin position="163"/>
        <end position="197"/>
    </location>
</feature>
<evidence type="ECO:0000256" key="1">
    <source>
        <dbReference type="SAM" id="MobiDB-lite"/>
    </source>
</evidence>
<feature type="compositionally biased region" description="Basic and acidic residues" evidence="1">
    <location>
        <begin position="239"/>
        <end position="258"/>
    </location>
</feature>
<dbReference type="PANTHER" id="PTHR36223">
    <property type="entry name" value="BETA-LACTAMASE-TYPE TRANSPEPTIDASE FOLD DOMAIN CONTAINING PROTEIN"/>
    <property type="match status" value="1"/>
</dbReference>
<organism evidence="3 4">
    <name type="scientific">Suillus placidus</name>
    <dbReference type="NCBI Taxonomy" id="48579"/>
    <lineage>
        <taxon>Eukaryota</taxon>
        <taxon>Fungi</taxon>
        <taxon>Dikarya</taxon>
        <taxon>Basidiomycota</taxon>
        <taxon>Agaricomycotina</taxon>
        <taxon>Agaricomycetes</taxon>
        <taxon>Agaricomycetidae</taxon>
        <taxon>Boletales</taxon>
        <taxon>Suillineae</taxon>
        <taxon>Suillaceae</taxon>
        <taxon>Suillus</taxon>
    </lineage>
</organism>
<feature type="compositionally biased region" description="Basic and acidic residues" evidence="1">
    <location>
        <begin position="184"/>
        <end position="197"/>
    </location>
</feature>
<evidence type="ECO:0000313" key="3">
    <source>
        <dbReference type="EMBL" id="KAG1768900.1"/>
    </source>
</evidence>
<gene>
    <name evidence="3" type="ORF">EV702DRAFT_1271407</name>
</gene>
<dbReference type="InterPro" id="IPR057678">
    <property type="entry name" value="DUF7918"/>
</dbReference>
<comment type="caution">
    <text evidence="3">The sequence shown here is derived from an EMBL/GenBank/DDBJ whole genome shotgun (WGS) entry which is preliminary data.</text>
</comment>
<keyword evidence="4" id="KW-1185">Reference proteome</keyword>
<dbReference type="Proteomes" id="UP000714275">
    <property type="component" value="Unassembled WGS sequence"/>
</dbReference>
<protein>
    <recommendedName>
        <fullName evidence="2">DUF7918 domain-containing protein</fullName>
    </recommendedName>
</protein>
<dbReference type="AlphaFoldDB" id="A0A9P7CXQ2"/>
<feature type="domain" description="DUF7918" evidence="2">
    <location>
        <begin position="6"/>
        <end position="223"/>
    </location>
</feature>
<dbReference type="OrthoDB" id="3364132at2759"/>